<reference evidence="2" key="3">
    <citation type="journal article" name="Syst. Appl. Microbiol.">
        <title>Streptomyces alkaliterrae sp. nov., isolated from an alkaline soil, and emended descriptions of Streptomyces alkaliphilus, Streptomyces calidiresistens and Streptomyces durbertensis.</title>
        <authorList>
            <person name="Swiecimska M."/>
            <person name="Golinska P."/>
            <person name="Nouioui I."/>
            <person name="Wypij M."/>
            <person name="Rai M."/>
            <person name="Sangal V."/>
            <person name="Goodfellow M."/>
        </authorList>
    </citation>
    <scope>NUCLEOTIDE SEQUENCE</scope>
    <source>
        <strain evidence="2">OF3</strain>
        <strain evidence="3">OF8</strain>
    </source>
</reference>
<proteinExistence type="predicted"/>
<evidence type="ECO:0008006" key="8">
    <source>
        <dbReference type="Google" id="ProtNLM"/>
    </source>
</evidence>
<evidence type="ECO:0000313" key="4">
    <source>
        <dbReference type="EMBL" id="MQS04649.1"/>
    </source>
</evidence>
<gene>
    <name evidence="4" type="ORF">FNX44_022815</name>
    <name evidence="2" type="ORF">H3146_13695</name>
    <name evidence="3" type="ORF">H3147_11420</name>
</gene>
<evidence type="ECO:0000313" key="3">
    <source>
        <dbReference type="EMBL" id="MBB1259443.1"/>
    </source>
</evidence>
<dbReference type="RefSeq" id="WP_143650653.1">
    <property type="nucleotide sequence ID" value="NZ_JABJWZ010000109.1"/>
</dbReference>
<keyword evidence="1" id="KW-0732">Signal</keyword>
<dbReference type="Proteomes" id="UP000525686">
    <property type="component" value="Unassembled WGS sequence"/>
</dbReference>
<protein>
    <recommendedName>
        <fullName evidence="8">Peptidase inhibitor family I36</fullName>
    </recommendedName>
</protein>
<evidence type="ECO:0000313" key="5">
    <source>
        <dbReference type="Proteomes" id="UP000320857"/>
    </source>
</evidence>
<feature type="signal peptide" evidence="1">
    <location>
        <begin position="1"/>
        <end position="22"/>
    </location>
</feature>
<dbReference type="Proteomes" id="UP000517765">
    <property type="component" value="Unassembled WGS sequence"/>
</dbReference>
<dbReference type="EMBL" id="JABJXA010000053">
    <property type="protein sequence ID" value="MBB1259443.1"/>
    <property type="molecule type" value="Genomic_DNA"/>
</dbReference>
<evidence type="ECO:0000313" key="7">
    <source>
        <dbReference type="Proteomes" id="UP000525686"/>
    </source>
</evidence>
<accession>A0A5P0Z025</accession>
<dbReference type="EMBL" id="VJYK02000326">
    <property type="protein sequence ID" value="MQS04649.1"/>
    <property type="molecule type" value="Genomic_DNA"/>
</dbReference>
<reference evidence="4 5" key="1">
    <citation type="submission" date="2019-10" db="EMBL/GenBank/DDBJ databases">
        <title>Streptomyces sp. nov., a novel actinobacterium isolated from alkaline environment.</title>
        <authorList>
            <person name="Golinska P."/>
        </authorList>
    </citation>
    <scope>NUCLEOTIDE SEQUENCE [LARGE SCALE GENOMIC DNA]</scope>
    <source>
        <strain evidence="4 5">OF1</strain>
    </source>
</reference>
<keyword evidence="5" id="KW-1185">Reference proteome</keyword>
<evidence type="ECO:0000256" key="1">
    <source>
        <dbReference type="SAM" id="SignalP"/>
    </source>
</evidence>
<name>A0A5P0Z025_9ACTN</name>
<dbReference type="AlphaFoldDB" id="A0A5P0Z025"/>
<dbReference type="OrthoDB" id="4310827at2"/>
<reference evidence="6 7" key="2">
    <citation type="submission" date="2020-05" db="EMBL/GenBank/DDBJ databases">
        <title>Classification of alakaliphilic streptomycetes isolated from an alkaline soil next to Lonar Crater, India and a proposal for the recognition of Streptomyces alkaliterrae sp. nov.</title>
        <authorList>
            <person name="Golinska P."/>
        </authorList>
    </citation>
    <scope>NUCLEOTIDE SEQUENCE [LARGE SCALE GENOMIC DNA]</scope>
    <source>
        <strain evidence="7">OF3</strain>
        <strain evidence="6">OF8</strain>
    </source>
</reference>
<comment type="caution">
    <text evidence="4">The sequence shown here is derived from an EMBL/GenBank/DDBJ whole genome shotgun (WGS) entry which is preliminary data.</text>
</comment>
<evidence type="ECO:0000313" key="2">
    <source>
        <dbReference type="EMBL" id="MBB1254408.1"/>
    </source>
</evidence>
<sequence length="141" mass="15253">MRARLSRVLAAAGGIVATVALAGPAQASPSATVDNCPSEYVCLYAKSGYMFAPTKGDADLSKSKMYPNRIFNNGKRYPGADHVYWAGKRERNGKVTDVGGCLHYHSTNNKTPEAGTYVTGLYKSDSDRVRITTLRWSGECP</sequence>
<dbReference type="EMBL" id="JABJWZ010000109">
    <property type="protein sequence ID" value="MBB1254408.1"/>
    <property type="molecule type" value="Genomic_DNA"/>
</dbReference>
<organism evidence="4 5">
    <name type="scientific">Streptomyces alkaliterrae</name>
    <dbReference type="NCBI Taxonomy" id="2213162"/>
    <lineage>
        <taxon>Bacteria</taxon>
        <taxon>Bacillati</taxon>
        <taxon>Actinomycetota</taxon>
        <taxon>Actinomycetes</taxon>
        <taxon>Kitasatosporales</taxon>
        <taxon>Streptomycetaceae</taxon>
        <taxon>Streptomyces</taxon>
    </lineage>
</organism>
<feature type="chain" id="PRO_5038243462" description="Peptidase inhibitor family I36" evidence="1">
    <location>
        <begin position="23"/>
        <end position="141"/>
    </location>
</feature>
<dbReference type="Proteomes" id="UP000320857">
    <property type="component" value="Unassembled WGS sequence"/>
</dbReference>
<evidence type="ECO:0000313" key="6">
    <source>
        <dbReference type="Proteomes" id="UP000517765"/>
    </source>
</evidence>